<evidence type="ECO:0000256" key="10">
    <source>
        <dbReference type="SAM" id="Coils"/>
    </source>
</evidence>
<evidence type="ECO:0000256" key="11">
    <source>
        <dbReference type="SAM" id="MobiDB-lite"/>
    </source>
</evidence>
<comment type="function">
    <text evidence="9">Involved in the assembly of the cytochrome c oxidase complex.</text>
</comment>
<dbReference type="PANTHER" id="PTHR31586:SF1">
    <property type="entry name" value="CYTOCHROME C OXIDASE ASSEMBLY PROTEIN COX20, MITOCHONDRIAL"/>
    <property type="match status" value="1"/>
</dbReference>
<protein>
    <recommendedName>
        <fullName evidence="3 9">Cytochrome c oxidase assembly protein COX20, mitochondrial</fullName>
    </recommendedName>
</protein>
<keyword evidence="4" id="KW-0812">Transmembrane</keyword>
<feature type="compositionally biased region" description="Basic and acidic residues" evidence="11">
    <location>
        <begin position="19"/>
        <end position="28"/>
    </location>
</feature>
<evidence type="ECO:0000313" key="13">
    <source>
        <dbReference type="Proteomes" id="UP000224634"/>
    </source>
</evidence>
<keyword evidence="13" id="KW-1185">Reference proteome</keyword>
<name>A0A2B7YC75_POLH7</name>
<evidence type="ECO:0000313" key="12">
    <source>
        <dbReference type="EMBL" id="PGH18661.1"/>
    </source>
</evidence>
<evidence type="ECO:0000256" key="4">
    <source>
        <dbReference type="ARBA" id="ARBA00022692"/>
    </source>
</evidence>
<keyword evidence="5 9" id="KW-0999">Mitochondrion inner membrane</keyword>
<evidence type="ECO:0000256" key="8">
    <source>
        <dbReference type="ARBA" id="ARBA00023136"/>
    </source>
</evidence>
<comment type="caution">
    <text evidence="12">The sequence shown here is derived from an EMBL/GenBank/DDBJ whole genome shotgun (WGS) entry which is preliminary data.</text>
</comment>
<proteinExistence type="inferred from homology"/>
<dbReference type="Proteomes" id="UP000224634">
    <property type="component" value="Unassembled WGS sequence"/>
</dbReference>
<reference evidence="12 13" key="1">
    <citation type="submission" date="2017-10" db="EMBL/GenBank/DDBJ databases">
        <title>Comparative genomics in systemic dimorphic fungi from Ajellomycetaceae.</title>
        <authorList>
            <person name="Munoz J.F."/>
            <person name="Mcewen J.G."/>
            <person name="Clay O.K."/>
            <person name="Cuomo C.A."/>
        </authorList>
    </citation>
    <scope>NUCLEOTIDE SEQUENCE [LARGE SCALE GENOMIC DNA]</scope>
    <source>
        <strain evidence="12 13">UAMH7299</strain>
    </source>
</reference>
<dbReference type="EMBL" id="PDNA01000056">
    <property type="protein sequence ID" value="PGH18661.1"/>
    <property type="molecule type" value="Genomic_DNA"/>
</dbReference>
<dbReference type="GO" id="GO:0005743">
    <property type="term" value="C:mitochondrial inner membrane"/>
    <property type="evidence" value="ECO:0007669"/>
    <property type="project" value="UniProtKB-SubCell"/>
</dbReference>
<dbReference type="Pfam" id="PF12597">
    <property type="entry name" value="Cox20"/>
    <property type="match status" value="1"/>
</dbReference>
<organism evidence="12 13">
    <name type="scientific">Polytolypa hystricis (strain UAMH7299)</name>
    <dbReference type="NCBI Taxonomy" id="1447883"/>
    <lineage>
        <taxon>Eukaryota</taxon>
        <taxon>Fungi</taxon>
        <taxon>Dikarya</taxon>
        <taxon>Ascomycota</taxon>
        <taxon>Pezizomycotina</taxon>
        <taxon>Eurotiomycetes</taxon>
        <taxon>Eurotiomycetidae</taxon>
        <taxon>Onygenales</taxon>
        <taxon>Onygenales incertae sedis</taxon>
        <taxon>Polytolypa</taxon>
    </lineage>
</organism>
<feature type="region of interest" description="Disordered" evidence="11">
    <location>
        <begin position="1"/>
        <end position="32"/>
    </location>
</feature>
<dbReference type="GO" id="GO:0033617">
    <property type="term" value="P:mitochondrial respiratory chain complex IV assembly"/>
    <property type="evidence" value="ECO:0007669"/>
    <property type="project" value="InterPro"/>
</dbReference>
<evidence type="ECO:0000256" key="7">
    <source>
        <dbReference type="ARBA" id="ARBA00023128"/>
    </source>
</evidence>
<feature type="coiled-coil region" evidence="10">
    <location>
        <begin position="147"/>
        <end position="185"/>
    </location>
</feature>
<keyword evidence="8 9" id="KW-0472">Membrane</keyword>
<keyword evidence="7 9" id="KW-0496">Mitochondrion</keyword>
<evidence type="ECO:0000256" key="2">
    <source>
        <dbReference type="ARBA" id="ARBA00009575"/>
    </source>
</evidence>
<evidence type="ECO:0000256" key="6">
    <source>
        <dbReference type="ARBA" id="ARBA00022989"/>
    </source>
</evidence>
<comment type="similarity">
    <text evidence="2 9">Belongs to the COX20 family.</text>
</comment>
<evidence type="ECO:0000256" key="9">
    <source>
        <dbReference type="PIRNR" id="PIRNR007871"/>
    </source>
</evidence>
<accession>A0A2B7YC75</accession>
<evidence type="ECO:0000256" key="5">
    <source>
        <dbReference type="ARBA" id="ARBA00022792"/>
    </source>
</evidence>
<dbReference type="PIRSF" id="PIRSF007871">
    <property type="entry name" value="Cox20"/>
    <property type="match status" value="1"/>
</dbReference>
<sequence length="197" mass="21817">MAEDSRDAQTPGGGLSTPEPKKPKHDFPKSQVSKLWEEFGNPEEPVNLMPGAAYNSAGGKPKEVTLKDTITSMSIGEIAGFYKVPCARESLLVGIGTGFGVGSIRVILGGLRVLWPACNWAVGSFAVASLITHEICQRQRVIERDGMREAVELMKELKLKKQQERDEARKAAVEAARLADEERQRKSWTKLSNYKFW</sequence>
<gene>
    <name evidence="12" type="ORF">AJ80_04409</name>
</gene>
<keyword evidence="10" id="KW-0175">Coiled coil</keyword>
<dbReference type="OrthoDB" id="14603at2759"/>
<keyword evidence="6" id="KW-1133">Transmembrane helix</keyword>
<evidence type="ECO:0000256" key="1">
    <source>
        <dbReference type="ARBA" id="ARBA00004273"/>
    </source>
</evidence>
<comment type="subcellular location">
    <subcellularLocation>
        <location evidence="1 9">Mitochondrion inner membrane</location>
    </subcellularLocation>
</comment>
<evidence type="ECO:0000256" key="3">
    <source>
        <dbReference type="ARBA" id="ARBA00017689"/>
    </source>
</evidence>
<dbReference type="InterPro" id="IPR022533">
    <property type="entry name" value="Cox20"/>
</dbReference>
<dbReference type="AlphaFoldDB" id="A0A2B7YC75"/>
<dbReference type="PANTHER" id="PTHR31586">
    <property type="entry name" value="CYTOCHROME C OXIDASE PROTEIN 20"/>
    <property type="match status" value="1"/>
</dbReference>